<proteinExistence type="predicted"/>
<dbReference type="RefSeq" id="XP_009173470.1">
    <property type="nucleotide sequence ID" value="XM_009175206.1"/>
</dbReference>
<dbReference type="GeneID" id="20323373"/>
<feature type="non-terminal residue" evidence="1">
    <location>
        <position position="69"/>
    </location>
</feature>
<evidence type="ECO:0000313" key="2">
    <source>
        <dbReference type="Proteomes" id="UP000054324"/>
    </source>
</evidence>
<dbReference type="KEGG" id="ovi:T265_09194"/>
<evidence type="ECO:0000313" key="1">
    <source>
        <dbReference type="EMBL" id="KER22789.1"/>
    </source>
</evidence>
<accession>A0A075A5T2</accession>
<name>A0A075A5T2_OPIVI</name>
<organism evidence="1 2">
    <name type="scientific">Opisthorchis viverrini</name>
    <name type="common">Southeast Asian liver fluke</name>
    <dbReference type="NCBI Taxonomy" id="6198"/>
    <lineage>
        <taxon>Eukaryota</taxon>
        <taxon>Metazoa</taxon>
        <taxon>Spiralia</taxon>
        <taxon>Lophotrochozoa</taxon>
        <taxon>Platyhelminthes</taxon>
        <taxon>Trematoda</taxon>
        <taxon>Digenea</taxon>
        <taxon>Opisthorchiida</taxon>
        <taxon>Opisthorchiata</taxon>
        <taxon>Opisthorchiidae</taxon>
        <taxon>Opisthorchis</taxon>
    </lineage>
</organism>
<sequence>CITSQHMQCRPELQPIPQKGWEREQSTEMNFSYIKRVKVLITSSTLDIMRTTMNEATRPQRNWSSILWH</sequence>
<dbReference type="Proteomes" id="UP000054324">
    <property type="component" value="Unassembled WGS sequence"/>
</dbReference>
<feature type="non-terminal residue" evidence="1">
    <location>
        <position position="1"/>
    </location>
</feature>
<reference evidence="1 2" key="1">
    <citation type="submission" date="2013-11" db="EMBL/GenBank/DDBJ databases">
        <title>Opisthorchis viverrini - life in the bile duct.</title>
        <authorList>
            <person name="Young N.D."/>
            <person name="Nagarajan N."/>
            <person name="Lin S.J."/>
            <person name="Korhonen P.K."/>
            <person name="Jex A.R."/>
            <person name="Hall R.S."/>
            <person name="Safavi-Hemami H."/>
            <person name="Kaewkong W."/>
            <person name="Bertrand D."/>
            <person name="Gao S."/>
            <person name="Seet Q."/>
            <person name="Wongkham S."/>
            <person name="Teh B.T."/>
            <person name="Wongkham C."/>
            <person name="Intapan P.M."/>
            <person name="Maleewong W."/>
            <person name="Yang X."/>
            <person name="Hu M."/>
            <person name="Wang Z."/>
            <person name="Hofmann A."/>
            <person name="Sternberg P.W."/>
            <person name="Tan P."/>
            <person name="Wang J."/>
            <person name="Gasser R.B."/>
        </authorList>
    </citation>
    <scope>NUCLEOTIDE SEQUENCE [LARGE SCALE GENOMIC DNA]</scope>
</reference>
<dbReference type="EMBL" id="KL596880">
    <property type="protein sequence ID" value="KER22789.1"/>
    <property type="molecule type" value="Genomic_DNA"/>
</dbReference>
<keyword evidence="2" id="KW-1185">Reference proteome</keyword>
<gene>
    <name evidence="1" type="ORF">T265_09194</name>
</gene>
<dbReference type="CTD" id="20323373"/>
<dbReference type="AlphaFoldDB" id="A0A075A5T2"/>
<protein>
    <submittedName>
        <fullName evidence="1">Uncharacterized protein</fullName>
    </submittedName>
</protein>